<dbReference type="PANTHER" id="PTHR33198:SF20">
    <property type="entry name" value="RETROTRANSPOSON GAG DOMAIN-CONTAINING PROTEIN"/>
    <property type="match status" value="1"/>
</dbReference>
<accession>A0AAW0SPB3</accession>
<proteinExistence type="predicted"/>
<evidence type="ECO:0000313" key="1">
    <source>
        <dbReference type="EMBL" id="KAK8376656.1"/>
    </source>
</evidence>
<dbReference type="Proteomes" id="UP001487740">
    <property type="component" value="Unassembled WGS sequence"/>
</dbReference>
<keyword evidence="2" id="KW-1185">Reference proteome</keyword>
<dbReference type="AlphaFoldDB" id="A0AAW0SPB3"/>
<organism evidence="1 2">
    <name type="scientific">Scylla paramamosain</name>
    <name type="common">Mud crab</name>
    <dbReference type="NCBI Taxonomy" id="85552"/>
    <lineage>
        <taxon>Eukaryota</taxon>
        <taxon>Metazoa</taxon>
        <taxon>Ecdysozoa</taxon>
        <taxon>Arthropoda</taxon>
        <taxon>Crustacea</taxon>
        <taxon>Multicrustacea</taxon>
        <taxon>Malacostraca</taxon>
        <taxon>Eumalacostraca</taxon>
        <taxon>Eucarida</taxon>
        <taxon>Decapoda</taxon>
        <taxon>Pleocyemata</taxon>
        <taxon>Brachyura</taxon>
        <taxon>Eubrachyura</taxon>
        <taxon>Portunoidea</taxon>
        <taxon>Portunidae</taxon>
        <taxon>Portuninae</taxon>
        <taxon>Scylla</taxon>
    </lineage>
</organism>
<dbReference type="PANTHER" id="PTHR33198">
    <property type="entry name" value="ANK_REP_REGION DOMAIN-CONTAINING PROTEIN-RELATED"/>
    <property type="match status" value="1"/>
</dbReference>
<protein>
    <recommendedName>
        <fullName evidence="3">Retrotransposon gag domain-containing protein</fullName>
    </recommendedName>
</protein>
<evidence type="ECO:0000313" key="2">
    <source>
        <dbReference type="Proteomes" id="UP001487740"/>
    </source>
</evidence>
<dbReference type="EMBL" id="JARAKH010000048">
    <property type="protein sequence ID" value="KAK8376656.1"/>
    <property type="molecule type" value="Genomic_DNA"/>
</dbReference>
<name>A0AAW0SPB3_SCYPA</name>
<reference evidence="1 2" key="1">
    <citation type="submission" date="2023-03" db="EMBL/GenBank/DDBJ databases">
        <title>High-quality genome of Scylla paramamosain provides insights in environmental adaptation.</title>
        <authorList>
            <person name="Zhang L."/>
        </authorList>
    </citation>
    <scope>NUCLEOTIDE SEQUENCE [LARGE SCALE GENOMIC DNA]</scope>
    <source>
        <strain evidence="1">LZ_2023a</strain>
        <tissue evidence="1">Muscle</tissue>
    </source>
</reference>
<sequence>MKATGICPPPPFLQCPGKPSCPWTDWERQFETFLVAVGGNDFTATQKKVLLLHSMGAEAQRVFHSQPQAIKATGEDDYDRNSAAKVFLRQRSGESTAEYVAELRRLAHNCQFRALAGEMIRDQVVEKTSYEATRTVSPE</sequence>
<gene>
    <name evidence="1" type="ORF">O3P69_009932</name>
</gene>
<evidence type="ECO:0008006" key="3">
    <source>
        <dbReference type="Google" id="ProtNLM"/>
    </source>
</evidence>
<comment type="caution">
    <text evidence="1">The sequence shown here is derived from an EMBL/GenBank/DDBJ whole genome shotgun (WGS) entry which is preliminary data.</text>
</comment>